<dbReference type="Pfam" id="PF00194">
    <property type="entry name" value="Carb_anhydrase"/>
    <property type="match status" value="1"/>
</dbReference>
<evidence type="ECO:0000256" key="6">
    <source>
        <dbReference type="ARBA" id="ARBA00023239"/>
    </source>
</evidence>
<dbReference type="PROSITE" id="PS51144">
    <property type="entry name" value="ALPHA_CA_2"/>
    <property type="match status" value="1"/>
</dbReference>
<evidence type="ECO:0000256" key="8">
    <source>
        <dbReference type="SAM" id="SignalP"/>
    </source>
</evidence>
<keyword evidence="10" id="KW-1185">Reference proteome</keyword>
<proteinExistence type="inferred from homology"/>
<reference evidence="11 12" key="1">
    <citation type="submission" date="2025-04" db="UniProtKB">
        <authorList>
            <consortium name="RefSeq"/>
        </authorList>
    </citation>
    <scope>IDENTIFICATION</scope>
</reference>
<evidence type="ECO:0000259" key="9">
    <source>
        <dbReference type="PROSITE" id="PS51144"/>
    </source>
</evidence>
<evidence type="ECO:0000313" key="10">
    <source>
        <dbReference type="Proteomes" id="UP000515156"/>
    </source>
</evidence>
<keyword evidence="7" id="KW-0472">Membrane</keyword>
<dbReference type="InterPro" id="IPR023561">
    <property type="entry name" value="Carbonic_anhydrase_a-class"/>
</dbReference>
<dbReference type="GO" id="GO:0004089">
    <property type="term" value="F:carbonate dehydratase activity"/>
    <property type="evidence" value="ECO:0007669"/>
    <property type="project" value="UniProtKB-EC"/>
</dbReference>
<feature type="transmembrane region" description="Helical" evidence="7">
    <location>
        <begin position="294"/>
        <end position="316"/>
    </location>
</feature>
<keyword evidence="8" id="KW-0732">Signal</keyword>
<dbReference type="SUPFAM" id="SSF51069">
    <property type="entry name" value="Carbonic anhydrase"/>
    <property type="match status" value="1"/>
</dbReference>
<evidence type="ECO:0000256" key="5">
    <source>
        <dbReference type="ARBA" id="ARBA00023180"/>
    </source>
</evidence>
<evidence type="ECO:0000256" key="2">
    <source>
        <dbReference type="ARBA" id="ARBA00012925"/>
    </source>
</evidence>
<evidence type="ECO:0000313" key="11">
    <source>
        <dbReference type="RefSeq" id="XP_030043339.1"/>
    </source>
</evidence>
<dbReference type="InterPro" id="IPR036398">
    <property type="entry name" value="CA_dom_sf"/>
</dbReference>
<dbReference type="KEGG" id="muo:115457834"/>
<dbReference type="Gene3D" id="3.10.200.10">
    <property type="entry name" value="Alpha carbonic anhydrase"/>
    <property type="match status" value="1"/>
</dbReference>
<keyword evidence="7" id="KW-0812">Transmembrane</keyword>
<evidence type="ECO:0000256" key="3">
    <source>
        <dbReference type="ARBA" id="ARBA00022723"/>
    </source>
</evidence>
<sequence>MLLLLIFGILQMLHLVLAEGDGAQWTYTGPRGQNHWSDSYPVCSGKAQSPINIETSCVIYDASLQPLKSHGYREPEDSTFLLRNDGHTVKVYLPPSMGLRLPNNYTTTQLHLHWGNSDIKGGAEHQVNGKAFSAELHVVHYNSDDYGSAEEAKDQPEGLAVLGVLIEVGEGPNLSYDSILSYLENIKYPGQEVSIPSFNVRNLLPDQLDQYYRYRGSLTTPPCYESVLWTVFNQKVQIAESQLIKLQHAVYSTGANPVPVPLQNNFRNLQSLNNRLVYSSFPVGALCVYSAGEIVAIASGTTLGLLGLSLSIYFLLKRIRAQRKDNVVVFKSSPGAPEMSNLASDTQQP</sequence>
<feature type="chain" id="PRO_5044652369" description="carbonic anhydrase" evidence="8">
    <location>
        <begin position="19"/>
        <end position="349"/>
    </location>
</feature>
<dbReference type="OrthoDB" id="429145at2759"/>
<dbReference type="RefSeq" id="XP_030043411.1">
    <property type="nucleotide sequence ID" value="XM_030187551.1"/>
</dbReference>
<dbReference type="FunFam" id="3.10.200.10:FF:000003">
    <property type="entry name" value="Carbonic anhydrase 12"/>
    <property type="match status" value="1"/>
</dbReference>
<keyword evidence="3" id="KW-0479">Metal-binding</keyword>
<feature type="domain" description="Alpha-carbonic anhydrase" evidence="9">
    <location>
        <begin position="23"/>
        <end position="281"/>
    </location>
</feature>
<evidence type="ECO:0000256" key="4">
    <source>
        <dbReference type="ARBA" id="ARBA00022833"/>
    </source>
</evidence>
<accession>A0A6P7WQK3</accession>
<keyword evidence="7" id="KW-1133">Transmembrane helix</keyword>
<keyword evidence="5" id="KW-0325">Glycoprotein</keyword>
<evidence type="ECO:0000256" key="7">
    <source>
        <dbReference type="SAM" id="Phobius"/>
    </source>
</evidence>
<dbReference type="GO" id="GO:0005886">
    <property type="term" value="C:plasma membrane"/>
    <property type="evidence" value="ECO:0007669"/>
    <property type="project" value="TreeGrafter"/>
</dbReference>
<dbReference type="EC" id="4.2.1.1" evidence="2"/>
<name>A0A6P7WQK3_9AMPH</name>
<dbReference type="KEGG" id="muo:115457881"/>
<dbReference type="AlphaFoldDB" id="A0A6P7WQK3"/>
<gene>
    <name evidence="12" type="primary">LOC115457881</name>
    <name evidence="11" type="synonym">LOC115457834</name>
</gene>
<organism evidence="10 12">
    <name type="scientific">Microcaecilia unicolor</name>
    <dbReference type="NCBI Taxonomy" id="1415580"/>
    <lineage>
        <taxon>Eukaryota</taxon>
        <taxon>Metazoa</taxon>
        <taxon>Chordata</taxon>
        <taxon>Craniata</taxon>
        <taxon>Vertebrata</taxon>
        <taxon>Euteleostomi</taxon>
        <taxon>Amphibia</taxon>
        <taxon>Gymnophiona</taxon>
        <taxon>Siphonopidae</taxon>
        <taxon>Microcaecilia</taxon>
    </lineage>
</organism>
<comment type="similarity">
    <text evidence="1">Belongs to the alpha-carbonic anhydrase family.</text>
</comment>
<dbReference type="RefSeq" id="XP_030043339.1">
    <property type="nucleotide sequence ID" value="XM_030187479.1"/>
</dbReference>
<dbReference type="PANTHER" id="PTHR18952">
    <property type="entry name" value="CARBONIC ANHYDRASE"/>
    <property type="match status" value="1"/>
</dbReference>
<feature type="signal peptide" evidence="8">
    <location>
        <begin position="1"/>
        <end position="18"/>
    </location>
</feature>
<dbReference type="InterPro" id="IPR001148">
    <property type="entry name" value="CA_dom"/>
</dbReference>
<keyword evidence="6" id="KW-0456">Lyase</keyword>
<dbReference type="GeneID" id="115457881"/>
<keyword evidence="4" id="KW-0862">Zinc</keyword>
<protein>
    <recommendedName>
        <fullName evidence="2">carbonic anhydrase</fullName>
        <ecNumber evidence="2">4.2.1.1</ecNumber>
    </recommendedName>
</protein>
<dbReference type="GO" id="GO:0008270">
    <property type="term" value="F:zinc ion binding"/>
    <property type="evidence" value="ECO:0007669"/>
    <property type="project" value="InterPro"/>
</dbReference>
<dbReference type="SMART" id="SM01057">
    <property type="entry name" value="Carb_anhydrase"/>
    <property type="match status" value="1"/>
</dbReference>
<dbReference type="PANTHER" id="PTHR18952:SF84">
    <property type="entry name" value="CARBONIC ANHYDRASE 14"/>
    <property type="match status" value="1"/>
</dbReference>
<evidence type="ECO:0000313" key="12">
    <source>
        <dbReference type="RefSeq" id="XP_030043411.1"/>
    </source>
</evidence>
<evidence type="ECO:0000256" key="1">
    <source>
        <dbReference type="ARBA" id="ARBA00010718"/>
    </source>
</evidence>
<dbReference type="Proteomes" id="UP000515156">
    <property type="component" value="Chromosome 14"/>
</dbReference>